<evidence type="ECO:0000256" key="1">
    <source>
        <dbReference type="SAM" id="Phobius"/>
    </source>
</evidence>
<evidence type="ECO:0000313" key="2">
    <source>
        <dbReference type="EMBL" id="SSW97145.1"/>
    </source>
</evidence>
<gene>
    <name evidence="2" type="primary">CSON001304</name>
</gene>
<dbReference type="EMBL" id="UFQS01000011">
    <property type="protein sequence ID" value="SSW97145.1"/>
    <property type="molecule type" value="Genomic_DNA"/>
</dbReference>
<dbReference type="EMBL" id="UFQT01000011">
    <property type="protein sequence ID" value="SSX17531.1"/>
    <property type="molecule type" value="Genomic_DNA"/>
</dbReference>
<accession>A0A336K165</accession>
<keyword evidence="1" id="KW-0472">Membrane</keyword>
<dbReference type="AlphaFoldDB" id="A0A336K165"/>
<organism evidence="2">
    <name type="scientific">Culicoides sonorensis</name>
    <name type="common">Biting midge</name>
    <dbReference type="NCBI Taxonomy" id="179676"/>
    <lineage>
        <taxon>Eukaryota</taxon>
        <taxon>Metazoa</taxon>
        <taxon>Ecdysozoa</taxon>
        <taxon>Arthropoda</taxon>
        <taxon>Hexapoda</taxon>
        <taxon>Insecta</taxon>
        <taxon>Pterygota</taxon>
        <taxon>Neoptera</taxon>
        <taxon>Endopterygota</taxon>
        <taxon>Diptera</taxon>
        <taxon>Nematocera</taxon>
        <taxon>Chironomoidea</taxon>
        <taxon>Ceratopogonidae</taxon>
        <taxon>Ceratopogoninae</taxon>
        <taxon>Culicoides</taxon>
        <taxon>Monoculicoides</taxon>
    </lineage>
</organism>
<dbReference type="VEuPathDB" id="VectorBase:CSON001304"/>
<feature type="transmembrane region" description="Helical" evidence="1">
    <location>
        <begin position="43"/>
        <end position="61"/>
    </location>
</feature>
<feature type="transmembrane region" description="Helical" evidence="1">
    <location>
        <begin position="21"/>
        <end position="37"/>
    </location>
</feature>
<proteinExistence type="predicted"/>
<protein>
    <submittedName>
        <fullName evidence="2">CSON001304 protein</fullName>
    </submittedName>
</protein>
<name>A0A336K165_CULSO</name>
<evidence type="ECO:0000313" key="3">
    <source>
        <dbReference type="EMBL" id="SSX17531.1"/>
    </source>
</evidence>
<keyword evidence="1" id="KW-1133">Transmembrane helix</keyword>
<reference evidence="2" key="1">
    <citation type="submission" date="2018-04" db="EMBL/GenBank/DDBJ databases">
        <authorList>
            <person name="Go L.Y."/>
            <person name="Mitchell J.A."/>
        </authorList>
    </citation>
    <scope>NUCLEOTIDE SEQUENCE</scope>
    <source>
        <tissue evidence="2">Whole organism</tissue>
    </source>
</reference>
<sequence length="63" mass="7597">MKMSKNKTYCFKIVSNFFHSNDFLSYFSLLFLLSIKLEKDNLISFPVFEMPLIFLCILFFIRI</sequence>
<keyword evidence="1" id="KW-0812">Transmembrane</keyword>
<reference evidence="3" key="2">
    <citation type="submission" date="2018-07" db="EMBL/GenBank/DDBJ databases">
        <authorList>
            <person name="Quirk P.G."/>
            <person name="Krulwich T.A."/>
        </authorList>
    </citation>
    <scope>NUCLEOTIDE SEQUENCE</scope>
</reference>